<comment type="caution">
    <text evidence="4">The sequence shown here is derived from an EMBL/GenBank/DDBJ whole genome shotgun (WGS) entry which is preliminary data.</text>
</comment>
<organism evidence="4 5">
    <name type="scientific">Clostridium homopropionicum DSM 5847</name>
    <dbReference type="NCBI Taxonomy" id="1121318"/>
    <lineage>
        <taxon>Bacteria</taxon>
        <taxon>Bacillati</taxon>
        <taxon>Bacillota</taxon>
        <taxon>Clostridia</taxon>
        <taxon>Eubacteriales</taxon>
        <taxon>Clostridiaceae</taxon>
        <taxon>Clostridium</taxon>
    </lineage>
</organism>
<name>A0A0L6Z8S3_9CLOT</name>
<feature type="domain" description="SbsA Ig-like" evidence="3">
    <location>
        <begin position="47"/>
        <end position="130"/>
    </location>
</feature>
<evidence type="ECO:0000256" key="1">
    <source>
        <dbReference type="ARBA" id="ARBA00022729"/>
    </source>
</evidence>
<dbReference type="EMBL" id="LHUR01000024">
    <property type="protein sequence ID" value="KOA19364.1"/>
    <property type="molecule type" value="Genomic_DNA"/>
</dbReference>
<keyword evidence="5" id="KW-1185">Reference proteome</keyword>
<keyword evidence="1 2" id="KW-0732">Signal</keyword>
<dbReference type="InterPro" id="IPR014755">
    <property type="entry name" value="Cu-Rt/internalin_Ig-like"/>
</dbReference>
<feature type="chain" id="PRO_5005570258" description="SbsA Ig-like domain-containing protein" evidence="2">
    <location>
        <begin position="29"/>
        <end position="215"/>
    </location>
</feature>
<proteinExistence type="predicted"/>
<dbReference type="Pfam" id="PF13205">
    <property type="entry name" value="Big_5"/>
    <property type="match status" value="1"/>
</dbReference>
<accession>A0A0L6Z8S3</accession>
<evidence type="ECO:0000256" key="2">
    <source>
        <dbReference type="SAM" id="SignalP"/>
    </source>
</evidence>
<dbReference type="STRING" id="36844.SAMN04488501_1134"/>
<protein>
    <recommendedName>
        <fullName evidence="3">SbsA Ig-like domain-containing protein</fullName>
    </recommendedName>
</protein>
<evidence type="ECO:0000313" key="4">
    <source>
        <dbReference type="EMBL" id="KOA19364.1"/>
    </source>
</evidence>
<sequence>MFKKNYKLAKIVLIVCIFVLSNSKEAFSKTDTLKFKSWGQPLVISDVNKSWLISFSHKIKDSTINNYNIFIEDENGNKLETTSSALNDSKTIKISPSKPYEDLKSYKLFIEDKIENEEGKQLNIPVFYEFKIDLKSKKDSINEVITSVNSLFTAVNIKTSSKVYKVYVDNEEAKYKGNNEYNSNIIGKKIGDKLKIKTYDSDNNLIDETDYTINK</sequence>
<dbReference type="AlphaFoldDB" id="A0A0L6Z8S3"/>
<gene>
    <name evidence="4" type="ORF">CLHOM_21550</name>
</gene>
<dbReference type="InterPro" id="IPR032812">
    <property type="entry name" value="SbsA_Ig"/>
</dbReference>
<evidence type="ECO:0000259" key="3">
    <source>
        <dbReference type="Pfam" id="PF13205"/>
    </source>
</evidence>
<dbReference type="RefSeq" id="WP_052221681.1">
    <property type="nucleotide sequence ID" value="NZ_LHUR01000024.1"/>
</dbReference>
<reference evidence="5" key="1">
    <citation type="submission" date="2015-08" db="EMBL/GenBank/DDBJ databases">
        <title>Genome sequence of the strict anaerobe Clostridium homopropionicum LuHBu1 (DSM 5847T).</title>
        <authorList>
            <person name="Poehlein A."/>
            <person name="Beck M."/>
            <person name="Schiel-Bengelsdorf B."/>
            <person name="Bengelsdorf F.R."/>
            <person name="Daniel R."/>
            <person name="Duerre P."/>
        </authorList>
    </citation>
    <scope>NUCLEOTIDE SEQUENCE [LARGE SCALE GENOMIC DNA]</scope>
    <source>
        <strain evidence="5">DSM 5847</strain>
    </source>
</reference>
<dbReference type="PATRIC" id="fig|1121318.3.peg.2162"/>
<dbReference type="Proteomes" id="UP000037043">
    <property type="component" value="Unassembled WGS sequence"/>
</dbReference>
<feature type="signal peptide" evidence="2">
    <location>
        <begin position="1"/>
        <end position="28"/>
    </location>
</feature>
<evidence type="ECO:0000313" key="5">
    <source>
        <dbReference type="Proteomes" id="UP000037043"/>
    </source>
</evidence>
<dbReference type="Gene3D" id="2.60.40.1220">
    <property type="match status" value="1"/>
</dbReference>